<sequence>MESRLFYHHLAGDMIGTMLENIYVQRTTILGREFWYVIHDPVNFIFEDPRCLVIPDGAYLTSFDFLVHGTLIILRNQRLLTTEYDVPSECVIVDKMVEKLNKRGCFAHKATAVTVVYSDLNSMLEDARWSDNPDRAWVLHPNMQAGILIPCTCPNPMNYNCDVRPTVRPPFVPHLGFDEHNIRPDPPALSYAIETWHEIMDEMFARGLEAENLEYSISYHQNGYRRIKK</sequence>
<keyword evidence="4" id="KW-1185">Reference proteome</keyword>
<accession>A0A0K1R1E4</accession>
<reference evidence="2 3" key="2">
    <citation type="journal article" date="2015" name="PLoS ONE">
        <title>A Genomic Approach to Unravel Host-Pathogen Interaction in Chelonians: The Example of Testudinid Herpesvirus 3.</title>
        <authorList>
            <person name="Origgi F.C."/>
            <person name="Tecilla M."/>
            <person name="Pilo P."/>
            <person name="Aloisio F."/>
            <person name="Otten P."/>
            <person name="Aguilar-Bultet L."/>
            <person name="Sattler U."/>
            <person name="Roccabianca P."/>
            <person name="Romero C.H."/>
            <person name="Bloom D.C."/>
            <person name="Jacobson E.R."/>
        </authorList>
    </citation>
    <scope>NUCLEOTIDE SEQUENCE [LARGE SCALE GENOMIC DNA]</scope>
    <source>
        <strain evidence="2">US1976/98</strain>
    </source>
</reference>
<reference evidence="1 4" key="1">
    <citation type="journal article" date="2015" name="J. Virol.">
        <title>The Genome of a Tortoise Herpesvirus (Testudinid Herpesvirus 3) Has a Novel Structure and Contains a Large Region That Is Not Required for Replication In Vitro or Virulence In Vivo.</title>
        <authorList>
            <person name="Gandar F."/>
            <person name="Wilkie G.S."/>
            <person name="Gatherer D."/>
            <person name="Kerr K."/>
            <person name="Marlier D."/>
            <person name="Diez M."/>
            <person name="Marschang R.E."/>
            <person name="Mast J."/>
            <person name="Dewals B.G."/>
            <person name="Davison A.J."/>
            <person name="Vanderplasschen A.F."/>
        </authorList>
    </citation>
    <scope>NUCLEOTIDE SEQUENCE [LARGE SCALE GENOMIC DNA]</scope>
    <source>
        <strain evidence="1 4">1976</strain>
    </source>
</reference>
<gene>
    <name evidence="2" type="primary">ORF88</name>
    <name evidence="1" type="synonym">TE16</name>
</gene>
<organism evidence="2 3">
    <name type="scientific">Testudinid alphaherpesvirus 3</name>
    <dbReference type="NCBI Taxonomy" id="2560801"/>
    <lineage>
        <taxon>Viruses</taxon>
        <taxon>Duplodnaviria</taxon>
        <taxon>Heunggongvirae</taxon>
        <taxon>Peploviricota</taxon>
        <taxon>Herviviricetes</taxon>
        <taxon>Herpesvirales</taxon>
        <taxon>Orthoherpesviridae</taxon>
        <taxon>Alphaherpesvirinae</taxon>
        <taxon>Scutavirus</taxon>
        <taxon>Scutavirus testudinidalpha3</taxon>
    </lineage>
</organism>
<dbReference type="EMBL" id="KT008627">
    <property type="protein sequence ID" value="AKV40735.1"/>
    <property type="molecule type" value="Genomic_DNA"/>
</dbReference>
<dbReference type="Proteomes" id="UP000208106">
    <property type="component" value="Segment"/>
</dbReference>
<evidence type="ECO:0000313" key="4">
    <source>
        <dbReference type="Proteomes" id="UP000208106"/>
    </source>
</evidence>
<proteinExistence type="predicted"/>
<dbReference type="KEGG" id="vg:26122575"/>
<evidence type="ECO:0000313" key="1">
    <source>
        <dbReference type="EMBL" id="AIU39328.1"/>
    </source>
</evidence>
<dbReference type="Proteomes" id="UP000100290">
    <property type="component" value="Segment"/>
</dbReference>
<evidence type="ECO:0000313" key="2">
    <source>
        <dbReference type="EMBL" id="AKV40735.1"/>
    </source>
</evidence>
<dbReference type="EMBL" id="KM924292">
    <property type="protein sequence ID" value="AIU39328.1"/>
    <property type="molecule type" value="Genomic_DNA"/>
</dbReference>
<protein>
    <submittedName>
        <fullName evidence="1">Protein TE16</fullName>
    </submittedName>
</protein>
<evidence type="ECO:0000313" key="3">
    <source>
        <dbReference type="Proteomes" id="UP000100290"/>
    </source>
</evidence>
<name>A0A0K1R1E4_9ALPH</name>